<evidence type="ECO:0000256" key="6">
    <source>
        <dbReference type="ARBA" id="ARBA00023180"/>
    </source>
</evidence>
<keyword evidence="7" id="KW-0472">Membrane</keyword>
<proteinExistence type="inferred from homology"/>
<evidence type="ECO:0000256" key="2">
    <source>
        <dbReference type="ARBA" id="ARBA00022438"/>
    </source>
</evidence>
<gene>
    <name evidence="10" type="ORF">AW171_hschr31641</name>
</gene>
<dbReference type="InterPro" id="IPR001375">
    <property type="entry name" value="Peptidase_S9_cat"/>
</dbReference>
<keyword evidence="7" id="KW-1133">Transmembrane helix</keyword>
<evidence type="ECO:0000256" key="5">
    <source>
        <dbReference type="ARBA" id="ARBA00022825"/>
    </source>
</evidence>
<dbReference type="InterPro" id="IPR050278">
    <property type="entry name" value="Serine_Prot_S9B/DPPIV"/>
</dbReference>
<comment type="similarity">
    <text evidence="1">Belongs to the peptidase S9B family.</text>
</comment>
<dbReference type="FunFam" id="3.40.50.1820:FF:000003">
    <property type="entry name" value="Dipeptidyl peptidase 4"/>
    <property type="match status" value="1"/>
</dbReference>
<dbReference type="InterPro" id="IPR002469">
    <property type="entry name" value="Peptidase_S9B_N"/>
</dbReference>
<dbReference type="STRING" id="45286.A0A120K1V7"/>
<dbReference type="AlphaFoldDB" id="A0A120K1V7"/>
<dbReference type="InterPro" id="IPR029058">
    <property type="entry name" value="AB_hydrolase_fold"/>
</dbReference>
<dbReference type="Gene3D" id="2.140.10.30">
    <property type="entry name" value="Dipeptidylpeptidase IV, N-terminal domain"/>
    <property type="match status" value="1"/>
</dbReference>
<evidence type="ECO:0000256" key="4">
    <source>
        <dbReference type="ARBA" id="ARBA00022801"/>
    </source>
</evidence>
<feature type="domain" description="Peptidase S9 prolyl oligopeptidase catalytic" evidence="8">
    <location>
        <begin position="634"/>
        <end position="839"/>
    </location>
</feature>
<dbReference type="GO" id="GO:0004177">
    <property type="term" value="F:aminopeptidase activity"/>
    <property type="evidence" value="ECO:0007669"/>
    <property type="project" value="UniProtKB-KW"/>
</dbReference>
<dbReference type="GO" id="GO:0008239">
    <property type="term" value="F:dipeptidyl-peptidase activity"/>
    <property type="evidence" value="ECO:0007669"/>
    <property type="project" value="TreeGrafter"/>
</dbReference>
<evidence type="ECO:0000313" key="10">
    <source>
        <dbReference type="EMBL" id="AMD19789.1"/>
    </source>
</evidence>
<feature type="transmembrane region" description="Helical" evidence="7">
    <location>
        <begin position="56"/>
        <end position="76"/>
    </location>
</feature>
<dbReference type="EMBL" id="CP014243">
    <property type="protein sequence ID" value="AMD19789.1"/>
    <property type="molecule type" value="Genomic_DNA"/>
</dbReference>
<dbReference type="SUPFAM" id="SSF53474">
    <property type="entry name" value="alpha/beta-Hydrolases"/>
    <property type="match status" value="1"/>
</dbReference>
<dbReference type="GO" id="GO:0008236">
    <property type="term" value="F:serine-type peptidase activity"/>
    <property type="evidence" value="ECO:0007669"/>
    <property type="project" value="UniProtKB-KW"/>
</dbReference>
<dbReference type="GO" id="GO:0006508">
    <property type="term" value="P:proteolysis"/>
    <property type="evidence" value="ECO:0007669"/>
    <property type="project" value="UniProtKB-KW"/>
</dbReference>
<protein>
    <submittedName>
        <fullName evidence="10">HCL362Wp</fullName>
    </submittedName>
</protein>
<keyword evidence="4" id="KW-0378">Hydrolase</keyword>
<evidence type="ECO:0000259" key="8">
    <source>
        <dbReference type="Pfam" id="PF00326"/>
    </source>
</evidence>
<dbReference type="SUPFAM" id="SSF82171">
    <property type="entry name" value="DPP6 N-terminal domain-like"/>
    <property type="match status" value="1"/>
</dbReference>
<keyword evidence="3" id="KW-0645">Protease</keyword>
<keyword evidence="6" id="KW-0325">Glycoprotein</keyword>
<evidence type="ECO:0000313" key="11">
    <source>
        <dbReference type="Proteomes" id="UP000243052"/>
    </source>
</evidence>
<feature type="domain" description="Dipeptidylpeptidase IV N-terminal" evidence="9">
    <location>
        <begin position="183"/>
        <end position="543"/>
    </location>
</feature>
<dbReference type="Pfam" id="PF00326">
    <property type="entry name" value="Peptidase_S9"/>
    <property type="match status" value="1"/>
</dbReference>
<evidence type="ECO:0000256" key="1">
    <source>
        <dbReference type="ARBA" id="ARBA00006150"/>
    </source>
</evidence>
<dbReference type="Pfam" id="PF00930">
    <property type="entry name" value="DPPIV_N"/>
    <property type="match status" value="1"/>
</dbReference>
<dbReference type="Gene3D" id="3.40.50.1820">
    <property type="entry name" value="alpha/beta hydrolase"/>
    <property type="match status" value="1"/>
</dbReference>
<evidence type="ECO:0000256" key="3">
    <source>
        <dbReference type="ARBA" id="ARBA00022670"/>
    </source>
</evidence>
<evidence type="ECO:0000259" key="9">
    <source>
        <dbReference type="Pfam" id="PF00930"/>
    </source>
</evidence>
<dbReference type="GO" id="GO:0005886">
    <property type="term" value="C:plasma membrane"/>
    <property type="evidence" value="ECO:0007669"/>
    <property type="project" value="TreeGrafter"/>
</dbReference>
<sequence>MSIVNKSSTKSYELEFYNDIASDEYKSKSALLDDIEAGEQSETIDDGAVEKPKRRIYGWSLLIQGILSLIIVFLLVKQYGHGKPSAKVLNKIPGQFDLDAILQGEFGSGNKQFRFLYPPISHLMNKGSDEGTYLVVETIGSADTFIAKKLADPEFKKILGRANFTHNGVNYTAGKIEPTYKLDRLIYGAELQQIYRYSSEGHYWMKDIESGQFEPICPERDGKLANLSYVHFSPSFSHIYFVHENDLYIQDVSGDGTVKRVTSDGSSEVFNGKPDWVYEEEIFASDSAVWWAPDDSSFVYLKINDTNVKSYIYPKYINGEEYPTDQSVKYPKPGEAVPSITLYHYDVAEGKSSVIDLKMEGEHILYLVQWINSNHLLLKVTDRYSRVLNVKVYDATSKELKNTRTEFAEDYSGWIEKLNDIVPIPPNPERGRDSYGYVDLGVDSSGDMNIYYYRDPYEEKGLQLTSGAWEVTSENWAFDYDKNVIYFHANVRHTMAQHLYSVAIEDGHLECMQEKLSDLDYTEFLFSSSARYALMYYKGPNIPLEMAAPLLDLLLLPDKNNNATMVSDNENLVEALQYYKFPDMNYKSMSTDDGVNISYVETLPATLKSNRKYPLLVKVYGGPGSRVVTTSFGVDFQTAVASGLDAIVLQLEPRGTAGRGWSYRRWSTDNIGYWECRDITEITRKYIESHSDLIDTERVAIWGWSYGGFNTLKTLEYDNGETFKYGIAVAPVTDWKLYDSFYTERYLGSIAKNKDAYATASITDVQPFANVKRFMLAHGTADDNVHIQNTYNFIDLLNLAEIRNFDMHIFPDSNHEIQFHNGIPVIYKSIYFWLQNAFTGQFDNLAS</sequence>
<dbReference type="PANTHER" id="PTHR11731:SF160">
    <property type="entry name" value="DIPEPTIDYL AMINOPEPTIDASE A"/>
    <property type="match status" value="1"/>
</dbReference>
<organism evidence="10 11">
    <name type="scientific">Eremothecium sinecaudum</name>
    <dbReference type="NCBI Taxonomy" id="45286"/>
    <lineage>
        <taxon>Eukaryota</taxon>
        <taxon>Fungi</taxon>
        <taxon>Dikarya</taxon>
        <taxon>Ascomycota</taxon>
        <taxon>Saccharomycotina</taxon>
        <taxon>Saccharomycetes</taxon>
        <taxon>Saccharomycetales</taxon>
        <taxon>Saccharomycetaceae</taxon>
        <taxon>Eremothecium</taxon>
    </lineage>
</organism>
<accession>A0A120K1V7</accession>
<dbReference type="Proteomes" id="UP000243052">
    <property type="component" value="Chromosome iii"/>
</dbReference>
<reference evidence="10 11" key="1">
    <citation type="submission" date="2016-01" db="EMBL/GenBank/DDBJ databases">
        <title>Genome sequence of the yeast Holleya sinecauda.</title>
        <authorList>
            <person name="Dietrich F.S."/>
        </authorList>
    </citation>
    <scope>NUCLEOTIDE SEQUENCE [LARGE SCALE GENOMIC DNA]</scope>
    <source>
        <strain evidence="10 11">ATCC 58844</strain>
    </source>
</reference>
<keyword evidence="11" id="KW-1185">Reference proteome</keyword>
<dbReference type="RefSeq" id="XP_017986785.1">
    <property type="nucleotide sequence ID" value="XM_018131327.1"/>
</dbReference>
<keyword evidence="2" id="KW-0031">Aminopeptidase</keyword>
<dbReference type="OrthoDB" id="16520at2759"/>
<dbReference type="PANTHER" id="PTHR11731">
    <property type="entry name" value="PROTEASE FAMILY S9B,C DIPEPTIDYL-PEPTIDASE IV-RELATED"/>
    <property type="match status" value="1"/>
</dbReference>
<keyword evidence="7" id="KW-0812">Transmembrane</keyword>
<dbReference type="GeneID" id="28723005"/>
<evidence type="ECO:0000256" key="7">
    <source>
        <dbReference type="SAM" id="Phobius"/>
    </source>
</evidence>
<name>A0A120K1V7_9SACH</name>
<keyword evidence="5" id="KW-0720">Serine protease</keyword>